<reference evidence="12" key="1">
    <citation type="submission" date="2023-10" db="EMBL/GenBank/DDBJ databases">
        <title>Chromosome-level genome of the transformable northern wattle, Acacia crassicarpa.</title>
        <authorList>
            <person name="Massaro I."/>
            <person name="Sinha N.R."/>
            <person name="Poethig S."/>
            <person name="Leichty A.R."/>
        </authorList>
    </citation>
    <scope>NUCLEOTIDE SEQUENCE</scope>
    <source>
        <strain evidence="12">Acra3RX</strain>
        <tissue evidence="12">Leaf</tissue>
    </source>
</reference>
<feature type="transmembrane region" description="Helical" evidence="11">
    <location>
        <begin position="242"/>
        <end position="264"/>
    </location>
</feature>
<feature type="transmembrane region" description="Helical" evidence="11">
    <location>
        <begin position="108"/>
        <end position="132"/>
    </location>
</feature>
<name>A0AAE1JQ17_9FABA</name>
<dbReference type="EMBL" id="JAWXYG010000004">
    <property type="protein sequence ID" value="KAK4274755.1"/>
    <property type="molecule type" value="Genomic_DNA"/>
</dbReference>
<dbReference type="InterPro" id="IPR002076">
    <property type="entry name" value="ELO_fam"/>
</dbReference>
<dbReference type="Proteomes" id="UP001293593">
    <property type="component" value="Unassembled WGS sequence"/>
</dbReference>
<dbReference type="AlphaFoldDB" id="A0AAE1JQ17"/>
<evidence type="ECO:0000256" key="5">
    <source>
        <dbReference type="ARBA" id="ARBA00022832"/>
    </source>
</evidence>
<evidence type="ECO:0000256" key="3">
    <source>
        <dbReference type="ARBA" id="ARBA00022679"/>
    </source>
</evidence>
<dbReference type="PANTHER" id="PTHR11157">
    <property type="entry name" value="FATTY ACID ACYL TRANSFERASE-RELATED"/>
    <property type="match status" value="1"/>
</dbReference>
<dbReference type="GO" id="GO:0030148">
    <property type="term" value="P:sphingolipid biosynthetic process"/>
    <property type="evidence" value="ECO:0007669"/>
    <property type="project" value="TreeGrafter"/>
</dbReference>
<keyword evidence="7" id="KW-0443">Lipid metabolism</keyword>
<keyword evidence="4 11" id="KW-0812">Transmembrane</keyword>
<feature type="transmembrane region" description="Helical" evidence="11">
    <location>
        <begin position="68"/>
        <end position="88"/>
    </location>
</feature>
<keyword evidence="5" id="KW-0276">Fatty acid metabolism</keyword>
<dbReference type="GO" id="GO:0009922">
    <property type="term" value="F:fatty acid elongase activity"/>
    <property type="evidence" value="ECO:0007669"/>
    <property type="project" value="InterPro"/>
</dbReference>
<keyword evidence="3" id="KW-0808">Transferase</keyword>
<accession>A0AAE1JQ17</accession>
<evidence type="ECO:0000256" key="9">
    <source>
        <dbReference type="ARBA" id="ARBA00023160"/>
    </source>
</evidence>
<feature type="compositionally biased region" description="Basic and acidic residues" evidence="10">
    <location>
        <begin position="304"/>
        <end position="315"/>
    </location>
</feature>
<dbReference type="PANTHER" id="PTHR11157:SF123">
    <property type="entry name" value="F25A4.4"/>
    <property type="match status" value="1"/>
</dbReference>
<gene>
    <name evidence="12" type="ORF">QN277_017937</name>
</gene>
<evidence type="ECO:0008006" key="14">
    <source>
        <dbReference type="Google" id="ProtNLM"/>
    </source>
</evidence>
<evidence type="ECO:0000256" key="8">
    <source>
        <dbReference type="ARBA" id="ARBA00023136"/>
    </source>
</evidence>
<keyword evidence="2" id="KW-0444">Lipid biosynthesis</keyword>
<keyword evidence="8 11" id="KW-0472">Membrane</keyword>
<dbReference type="GO" id="GO:0005789">
    <property type="term" value="C:endoplasmic reticulum membrane"/>
    <property type="evidence" value="ECO:0007669"/>
    <property type="project" value="TreeGrafter"/>
</dbReference>
<evidence type="ECO:0000256" key="7">
    <source>
        <dbReference type="ARBA" id="ARBA00023098"/>
    </source>
</evidence>
<evidence type="ECO:0000256" key="4">
    <source>
        <dbReference type="ARBA" id="ARBA00022692"/>
    </source>
</evidence>
<evidence type="ECO:0000256" key="6">
    <source>
        <dbReference type="ARBA" id="ARBA00022989"/>
    </source>
</evidence>
<dbReference type="GO" id="GO:0042761">
    <property type="term" value="P:very long-chain fatty acid biosynthetic process"/>
    <property type="evidence" value="ECO:0007669"/>
    <property type="project" value="TreeGrafter"/>
</dbReference>
<evidence type="ECO:0000256" key="10">
    <source>
        <dbReference type="SAM" id="MobiDB-lite"/>
    </source>
</evidence>
<proteinExistence type="predicted"/>
<feature type="region of interest" description="Disordered" evidence="10">
    <location>
        <begin position="284"/>
        <end position="315"/>
    </location>
</feature>
<feature type="transmembrane region" description="Helical" evidence="11">
    <location>
        <begin position="33"/>
        <end position="56"/>
    </location>
</feature>
<organism evidence="12 13">
    <name type="scientific">Acacia crassicarpa</name>
    <name type="common">northern wattle</name>
    <dbReference type="NCBI Taxonomy" id="499986"/>
    <lineage>
        <taxon>Eukaryota</taxon>
        <taxon>Viridiplantae</taxon>
        <taxon>Streptophyta</taxon>
        <taxon>Embryophyta</taxon>
        <taxon>Tracheophyta</taxon>
        <taxon>Spermatophyta</taxon>
        <taxon>Magnoliopsida</taxon>
        <taxon>eudicotyledons</taxon>
        <taxon>Gunneridae</taxon>
        <taxon>Pentapetalae</taxon>
        <taxon>rosids</taxon>
        <taxon>fabids</taxon>
        <taxon>Fabales</taxon>
        <taxon>Fabaceae</taxon>
        <taxon>Caesalpinioideae</taxon>
        <taxon>mimosoid clade</taxon>
        <taxon>Acacieae</taxon>
        <taxon>Acacia</taxon>
    </lineage>
</organism>
<dbReference type="GO" id="GO:0019367">
    <property type="term" value="P:fatty acid elongation, saturated fatty acid"/>
    <property type="evidence" value="ECO:0007669"/>
    <property type="project" value="TreeGrafter"/>
</dbReference>
<keyword evidence="9" id="KW-0275">Fatty acid biosynthesis</keyword>
<keyword evidence="13" id="KW-1185">Reference proteome</keyword>
<evidence type="ECO:0000313" key="12">
    <source>
        <dbReference type="EMBL" id="KAK4274755.1"/>
    </source>
</evidence>
<feature type="transmembrane region" description="Helical" evidence="11">
    <location>
        <begin position="177"/>
        <end position="195"/>
    </location>
</feature>
<evidence type="ECO:0000313" key="13">
    <source>
        <dbReference type="Proteomes" id="UP001293593"/>
    </source>
</evidence>
<dbReference type="Pfam" id="PF01151">
    <property type="entry name" value="ELO"/>
    <property type="match status" value="1"/>
</dbReference>
<protein>
    <recommendedName>
        <fullName evidence="14">Elongation of fatty acids protein 3-like</fullName>
    </recommendedName>
</protein>
<evidence type="ECO:0000256" key="2">
    <source>
        <dbReference type="ARBA" id="ARBA00022516"/>
    </source>
</evidence>
<evidence type="ECO:0000256" key="11">
    <source>
        <dbReference type="SAM" id="Phobius"/>
    </source>
</evidence>
<feature type="transmembrane region" description="Helical" evidence="11">
    <location>
        <begin position="216"/>
        <end position="236"/>
    </location>
</feature>
<dbReference type="GO" id="GO:0034625">
    <property type="term" value="P:fatty acid elongation, monounsaturated fatty acid"/>
    <property type="evidence" value="ECO:0007669"/>
    <property type="project" value="TreeGrafter"/>
</dbReference>
<keyword evidence="6 11" id="KW-1133">Transmembrane helix</keyword>
<sequence>MAGSAVKYWLTEHPLIVSFRWSPTELWFSTYSFIINAISAYIVAAITLHAILTICGRRRPVPLGPIPAVHSLAMAFFSVLIFLGMLLSADAEIRNTRWLWRRTRTTPLEWVLCFPLGIRPSGPVFFWSYAFYLSRFLHLFRTFFTILRHRKLSFFRLSNHSILLLTSFLWLEFSQSFQVSAILITTFVYSLVYGYRFWTEIGLPSKCFNFTVNLQMLLLGFTFVGHAGVLALHFMRGGCNGIGAWGFNAVLNATILLMFLRFYVKAYCRRSVTVVSAYRDGRGGEKRATRSAKSSKIEFGQHNGGERKESSKSSL</sequence>
<comment type="subcellular location">
    <subcellularLocation>
        <location evidence="1">Membrane</location>
        <topology evidence="1">Multi-pass membrane protein</topology>
    </subcellularLocation>
</comment>
<comment type="caution">
    <text evidence="12">The sequence shown here is derived from an EMBL/GenBank/DDBJ whole genome shotgun (WGS) entry which is preliminary data.</text>
</comment>
<evidence type="ECO:0000256" key="1">
    <source>
        <dbReference type="ARBA" id="ARBA00004141"/>
    </source>
</evidence>
<dbReference type="GO" id="GO:0034626">
    <property type="term" value="P:fatty acid elongation, polyunsaturated fatty acid"/>
    <property type="evidence" value="ECO:0007669"/>
    <property type="project" value="TreeGrafter"/>
</dbReference>